<dbReference type="NCBIfam" id="NF005559">
    <property type="entry name" value="PRK07231.1"/>
    <property type="match status" value="1"/>
</dbReference>
<name>A0A150PGV4_SORCE</name>
<feature type="domain" description="Ketoreductase" evidence="3">
    <location>
        <begin position="7"/>
        <end position="187"/>
    </location>
</feature>
<comment type="caution">
    <text evidence="4">The sequence shown here is derived from an EMBL/GenBank/DDBJ whole genome shotgun (WGS) entry which is preliminary data.</text>
</comment>
<evidence type="ECO:0000259" key="3">
    <source>
        <dbReference type="SMART" id="SM00822"/>
    </source>
</evidence>
<dbReference type="GO" id="GO:0032787">
    <property type="term" value="P:monocarboxylic acid metabolic process"/>
    <property type="evidence" value="ECO:0007669"/>
    <property type="project" value="UniProtKB-ARBA"/>
</dbReference>
<dbReference type="FunFam" id="3.40.50.720:FF:000173">
    <property type="entry name" value="3-oxoacyl-[acyl-carrier protein] reductase"/>
    <property type="match status" value="1"/>
</dbReference>
<dbReference type="PRINTS" id="PR00080">
    <property type="entry name" value="SDRFAMILY"/>
</dbReference>
<dbReference type="InterPro" id="IPR050259">
    <property type="entry name" value="SDR"/>
</dbReference>
<dbReference type="SMART" id="SM00822">
    <property type="entry name" value="PKS_KR"/>
    <property type="match status" value="1"/>
</dbReference>
<comment type="similarity">
    <text evidence="1">Belongs to the short-chain dehydrogenases/reductases (SDR) family.</text>
</comment>
<dbReference type="SUPFAM" id="SSF51735">
    <property type="entry name" value="NAD(P)-binding Rossmann-fold domains"/>
    <property type="match status" value="1"/>
</dbReference>
<dbReference type="InterPro" id="IPR020904">
    <property type="entry name" value="Sc_DH/Rdtase_CS"/>
</dbReference>
<dbReference type="PRINTS" id="PR00081">
    <property type="entry name" value="GDHRDH"/>
</dbReference>
<evidence type="ECO:0000256" key="1">
    <source>
        <dbReference type="ARBA" id="ARBA00006484"/>
    </source>
</evidence>
<proteinExistence type="inferred from homology"/>
<dbReference type="Pfam" id="PF13561">
    <property type="entry name" value="adh_short_C2"/>
    <property type="match status" value="1"/>
</dbReference>
<evidence type="ECO:0000256" key="2">
    <source>
        <dbReference type="ARBA" id="ARBA00023002"/>
    </source>
</evidence>
<dbReference type="Gene3D" id="3.40.50.720">
    <property type="entry name" value="NAD(P)-binding Rossmann-like Domain"/>
    <property type="match status" value="1"/>
</dbReference>
<dbReference type="InterPro" id="IPR057326">
    <property type="entry name" value="KR_dom"/>
</dbReference>
<dbReference type="PROSITE" id="PS00061">
    <property type="entry name" value="ADH_SHORT"/>
    <property type="match status" value="1"/>
</dbReference>
<dbReference type="GO" id="GO:0016491">
    <property type="term" value="F:oxidoreductase activity"/>
    <property type="evidence" value="ECO:0007669"/>
    <property type="project" value="UniProtKB-KW"/>
</dbReference>
<gene>
    <name evidence="4" type="ORF">BE08_05770</name>
</gene>
<dbReference type="InterPro" id="IPR036291">
    <property type="entry name" value="NAD(P)-bd_dom_sf"/>
</dbReference>
<dbReference type="EMBL" id="JELY01001698">
    <property type="protein sequence ID" value="KYF54872.1"/>
    <property type="molecule type" value="Genomic_DNA"/>
</dbReference>
<dbReference type="Proteomes" id="UP000075420">
    <property type="component" value="Unassembled WGS sequence"/>
</dbReference>
<dbReference type="PANTHER" id="PTHR42879:SF2">
    <property type="entry name" value="3-OXOACYL-[ACYL-CARRIER-PROTEIN] REDUCTASE FABG"/>
    <property type="match status" value="1"/>
</dbReference>
<keyword evidence="2" id="KW-0560">Oxidoreductase</keyword>
<dbReference type="InterPro" id="IPR002347">
    <property type="entry name" value="SDR_fam"/>
</dbReference>
<protein>
    <submittedName>
        <fullName evidence="4">Beta-ketoacyl-ACP reductase</fullName>
    </submittedName>
</protein>
<dbReference type="PANTHER" id="PTHR42879">
    <property type="entry name" value="3-OXOACYL-(ACYL-CARRIER-PROTEIN) REDUCTASE"/>
    <property type="match status" value="1"/>
</dbReference>
<accession>A0A150PGV4</accession>
<dbReference type="AlphaFoldDB" id="A0A150PGV4"/>
<reference evidence="4 5" key="1">
    <citation type="submission" date="2014-02" db="EMBL/GenBank/DDBJ databases">
        <title>The small core and large imbalanced accessory genome model reveals a collaborative survival strategy of Sorangium cellulosum strains in nature.</title>
        <authorList>
            <person name="Han K."/>
            <person name="Peng R."/>
            <person name="Blom J."/>
            <person name="Li Y.-Z."/>
        </authorList>
    </citation>
    <scope>NUCLEOTIDE SEQUENCE [LARGE SCALE GENOMIC DNA]</scope>
    <source>
        <strain evidence="4 5">So0157-25</strain>
    </source>
</reference>
<dbReference type="NCBIfam" id="NF009466">
    <property type="entry name" value="PRK12826.1-2"/>
    <property type="match status" value="1"/>
</dbReference>
<sequence>MFDLTGKVAIVTGGSRGIGRAASEALAAQGAHVIVTYVRGEAEARAVVEAITARGGKAEALGFDVADLQATEAAIADAAKRLGRLDILVANAGIAIDGLLLRIKEEDLDRLFAVNVKGAIASARAATKVMMRARTGRIVFLSSVVAEMGNVGQAAYAATKAALLGVTKSLAREYAGRGITVNAVAPGYIDTDMTTTISAEMKEGLTKMVPLGRTGKPEEVAAAIAFLCSDEASYVTGETLRVNGGMYV</sequence>
<evidence type="ECO:0000313" key="5">
    <source>
        <dbReference type="Proteomes" id="UP000075420"/>
    </source>
</evidence>
<organism evidence="4 5">
    <name type="scientific">Sorangium cellulosum</name>
    <name type="common">Polyangium cellulosum</name>
    <dbReference type="NCBI Taxonomy" id="56"/>
    <lineage>
        <taxon>Bacteria</taxon>
        <taxon>Pseudomonadati</taxon>
        <taxon>Myxococcota</taxon>
        <taxon>Polyangia</taxon>
        <taxon>Polyangiales</taxon>
        <taxon>Polyangiaceae</taxon>
        <taxon>Sorangium</taxon>
    </lineage>
</organism>
<evidence type="ECO:0000313" key="4">
    <source>
        <dbReference type="EMBL" id="KYF54872.1"/>
    </source>
</evidence>